<dbReference type="AlphaFoldDB" id="C0PAD7"/>
<accession>C0PAD7</accession>
<evidence type="ECO:0000313" key="1">
    <source>
        <dbReference type="EMBL" id="ACN31132.1"/>
    </source>
</evidence>
<organism evidence="1">
    <name type="scientific">Zea mays</name>
    <name type="common">Maize</name>
    <dbReference type="NCBI Taxonomy" id="4577"/>
    <lineage>
        <taxon>Eukaryota</taxon>
        <taxon>Viridiplantae</taxon>
        <taxon>Streptophyta</taxon>
        <taxon>Embryophyta</taxon>
        <taxon>Tracheophyta</taxon>
        <taxon>Spermatophyta</taxon>
        <taxon>Magnoliopsida</taxon>
        <taxon>Liliopsida</taxon>
        <taxon>Poales</taxon>
        <taxon>Poaceae</taxon>
        <taxon>PACMAD clade</taxon>
        <taxon>Panicoideae</taxon>
        <taxon>Andropogonodae</taxon>
        <taxon>Andropogoneae</taxon>
        <taxon>Tripsacinae</taxon>
        <taxon>Zea</taxon>
    </lineage>
</organism>
<reference evidence="1" key="1">
    <citation type="journal article" date="2009" name="PLoS Genet.">
        <title>Sequencing, mapping, and analysis of 27,455 maize full-length cDNAs.</title>
        <authorList>
            <person name="Soderlund C."/>
            <person name="Descour A."/>
            <person name="Kudrna D."/>
            <person name="Bomhoff M."/>
            <person name="Boyd L."/>
            <person name="Currie J."/>
            <person name="Angelova A."/>
            <person name="Collura K."/>
            <person name="Wissotski M."/>
            <person name="Ashley E."/>
            <person name="Morrow D."/>
            <person name="Fernandes J."/>
            <person name="Walbot V."/>
            <person name="Yu Y."/>
        </authorList>
    </citation>
    <scope>NUCLEOTIDE SEQUENCE</scope>
    <source>
        <strain evidence="1">B73</strain>
    </source>
</reference>
<reference evidence="1" key="2">
    <citation type="submission" date="2012-06" db="EMBL/GenBank/DDBJ databases">
        <authorList>
            <person name="Yu Y."/>
            <person name="Currie J."/>
            <person name="Lomeli R."/>
            <person name="Angelova A."/>
            <person name="Collura K."/>
            <person name="Wissotski M."/>
            <person name="Campos D."/>
            <person name="Kudrna D."/>
            <person name="Golser W."/>
            <person name="Ashely E."/>
            <person name="Descour A."/>
            <person name="Fernandes J."/>
            <person name="Soderlund C."/>
            <person name="Walbot V."/>
        </authorList>
    </citation>
    <scope>NUCLEOTIDE SEQUENCE</scope>
    <source>
        <strain evidence="1">B73</strain>
    </source>
</reference>
<protein>
    <submittedName>
        <fullName evidence="1">Uncharacterized protein</fullName>
    </submittedName>
</protein>
<proteinExistence type="evidence at transcript level"/>
<sequence>MFLLVHRRTADFVTEKSTNLKVLRLGSIVTRGTPISLFDSRRNITFPTSSPSKAYALQKPKFAVFALCRKLRRLQLVELP</sequence>
<dbReference type="EMBL" id="BT065256">
    <property type="protein sequence ID" value="ACN31132.1"/>
    <property type="molecule type" value="mRNA"/>
</dbReference>
<name>C0PAD7_MAIZE</name>